<gene>
    <name evidence="2" type="ORF">B0T14DRAFT_498077</name>
</gene>
<sequence length="100" mass="10841">MCARAVSRPAEAQYQSMGTASRRALGPAAWSQKVTPISGVSGEEAQAGPVRPVRLQRRLASSTPSSDAFDRERQAVKEHAAATTASAELWRKISIWYVLD</sequence>
<name>A0AA40BX63_9PEZI</name>
<comment type="caution">
    <text evidence="2">The sequence shown here is derived from an EMBL/GenBank/DDBJ whole genome shotgun (WGS) entry which is preliminary data.</text>
</comment>
<organism evidence="2 3">
    <name type="scientific">Immersiella caudata</name>
    <dbReference type="NCBI Taxonomy" id="314043"/>
    <lineage>
        <taxon>Eukaryota</taxon>
        <taxon>Fungi</taxon>
        <taxon>Dikarya</taxon>
        <taxon>Ascomycota</taxon>
        <taxon>Pezizomycotina</taxon>
        <taxon>Sordariomycetes</taxon>
        <taxon>Sordariomycetidae</taxon>
        <taxon>Sordariales</taxon>
        <taxon>Lasiosphaeriaceae</taxon>
        <taxon>Immersiella</taxon>
    </lineage>
</organism>
<dbReference type="AlphaFoldDB" id="A0AA40BX63"/>
<dbReference type="GO" id="GO:0005743">
    <property type="term" value="C:mitochondrial inner membrane"/>
    <property type="evidence" value="ECO:0007669"/>
    <property type="project" value="InterPro"/>
</dbReference>
<feature type="region of interest" description="Disordered" evidence="1">
    <location>
        <begin position="1"/>
        <end position="28"/>
    </location>
</feature>
<accession>A0AA40BX63</accession>
<dbReference type="EMBL" id="JAULSU010000005">
    <property type="protein sequence ID" value="KAK0616958.1"/>
    <property type="molecule type" value="Genomic_DNA"/>
</dbReference>
<evidence type="ECO:0000256" key="1">
    <source>
        <dbReference type="SAM" id="MobiDB-lite"/>
    </source>
</evidence>
<proteinExistence type="predicted"/>
<evidence type="ECO:0000313" key="2">
    <source>
        <dbReference type="EMBL" id="KAK0616958.1"/>
    </source>
</evidence>
<dbReference type="Pfam" id="PF02046">
    <property type="entry name" value="COX6A"/>
    <property type="match status" value="1"/>
</dbReference>
<reference evidence="2" key="1">
    <citation type="submission" date="2023-06" db="EMBL/GenBank/DDBJ databases">
        <title>Genome-scale phylogeny and comparative genomics of the fungal order Sordariales.</title>
        <authorList>
            <consortium name="Lawrence Berkeley National Laboratory"/>
            <person name="Hensen N."/>
            <person name="Bonometti L."/>
            <person name="Westerberg I."/>
            <person name="Brannstrom I.O."/>
            <person name="Guillou S."/>
            <person name="Cros-Aarteil S."/>
            <person name="Calhoun S."/>
            <person name="Haridas S."/>
            <person name="Kuo A."/>
            <person name="Mondo S."/>
            <person name="Pangilinan J."/>
            <person name="Riley R."/>
            <person name="Labutti K."/>
            <person name="Andreopoulos B."/>
            <person name="Lipzen A."/>
            <person name="Chen C."/>
            <person name="Yanf M."/>
            <person name="Daum C."/>
            <person name="Ng V."/>
            <person name="Clum A."/>
            <person name="Steindorff A."/>
            <person name="Ohm R."/>
            <person name="Martin F."/>
            <person name="Silar P."/>
            <person name="Natvig D."/>
            <person name="Lalanne C."/>
            <person name="Gautier V."/>
            <person name="Ament-Velasquez S.L."/>
            <person name="Kruys A."/>
            <person name="Hutchinson M.I."/>
            <person name="Powell A.J."/>
            <person name="Barry K."/>
            <person name="Miller A.N."/>
            <person name="Grigoriev I.V."/>
            <person name="Debuchy R."/>
            <person name="Gladieux P."/>
            <person name="Thoren M.H."/>
            <person name="Johannesson H."/>
        </authorList>
    </citation>
    <scope>NUCLEOTIDE SEQUENCE</scope>
    <source>
        <strain evidence="2">CBS 606.72</strain>
    </source>
</reference>
<evidence type="ECO:0000313" key="3">
    <source>
        <dbReference type="Proteomes" id="UP001175000"/>
    </source>
</evidence>
<dbReference type="Proteomes" id="UP001175000">
    <property type="component" value="Unassembled WGS sequence"/>
</dbReference>
<protein>
    <submittedName>
        <fullName evidence="2">Uncharacterized protein</fullName>
    </submittedName>
</protein>
<dbReference type="InterPro" id="IPR001349">
    <property type="entry name" value="Cyt_c_oxidase_su6a"/>
</dbReference>
<keyword evidence="3" id="KW-1185">Reference proteome</keyword>